<dbReference type="GO" id="GO:0000287">
    <property type="term" value="F:magnesium ion binding"/>
    <property type="evidence" value="ECO:0007669"/>
    <property type="project" value="InterPro"/>
</dbReference>
<name>A0A0A1FHE6_9BURK</name>
<dbReference type="EMBL" id="CP009962">
    <property type="protein sequence ID" value="AIY42277.1"/>
    <property type="molecule type" value="Genomic_DNA"/>
</dbReference>
<proteinExistence type="predicted"/>
<protein>
    <submittedName>
        <fullName evidence="1">Uncharacterized protein</fullName>
    </submittedName>
</protein>
<dbReference type="STRING" id="279058.LT85_3119"/>
<dbReference type="InterPro" id="IPR036614">
    <property type="entry name" value="RusA-like_sf"/>
</dbReference>
<dbReference type="AlphaFoldDB" id="A0A0A1FHE6"/>
<dbReference type="SUPFAM" id="SSF103084">
    <property type="entry name" value="Holliday junction resolvase RusA"/>
    <property type="match status" value="1"/>
</dbReference>
<evidence type="ECO:0000313" key="1">
    <source>
        <dbReference type="EMBL" id="AIY42277.1"/>
    </source>
</evidence>
<sequence length="45" mass="4832">MKGIKDACNEIVWDDDSQVVRLVASKHYAERACAVVAVGVAEGNL</sequence>
<keyword evidence="2" id="KW-1185">Reference proteome</keyword>
<accession>A0A0A1FHE6</accession>
<dbReference type="Proteomes" id="UP000030302">
    <property type="component" value="Chromosome"/>
</dbReference>
<gene>
    <name evidence="1" type="ORF">LT85_3119</name>
</gene>
<dbReference type="KEGG" id="care:LT85_3119"/>
<dbReference type="GO" id="GO:0006310">
    <property type="term" value="P:DNA recombination"/>
    <property type="evidence" value="ECO:0007669"/>
    <property type="project" value="InterPro"/>
</dbReference>
<organism evidence="1 2">
    <name type="scientific">Collimonas arenae</name>
    <dbReference type="NCBI Taxonomy" id="279058"/>
    <lineage>
        <taxon>Bacteria</taxon>
        <taxon>Pseudomonadati</taxon>
        <taxon>Pseudomonadota</taxon>
        <taxon>Betaproteobacteria</taxon>
        <taxon>Burkholderiales</taxon>
        <taxon>Oxalobacteraceae</taxon>
        <taxon>Collimonas</taxon>
    </lineage>
</organism>
<dbReference type="GO" id="GO:0006281">
    <property type="term" value="P:DNA repair"/>
    <property type="evidence" value="ECO:0007669"/>
    <property type="project" value="InterPro"/>
</dbReference>
<evidence type="ECO:0000313" key="2">
    <source>
        <dbReference type="Proteomes" id="UP000030302"/>
    </source>
</evidence>
<dbReference type="Gene3D" id="3.30.1330.70">
    <property type="entry name" value="Holliday junction resolvase RusA"/>
    <property type="match status" value="1"/>
</dbReference>
<dbReference type="HOGENOM" id="CLU_3198407_0_0_4"/>
<dbReference type="InterPro" id="IPR008822">
    <property type="entry name" value="Endonuclease_RusA-like"/>
</dbReference>
<dbReference type="Pfam" id="PF05866">
    <property type="entry name" value="RusA"/>
    <property type="match status" value="1"/>
</dbReference>
<reference evidence="2" key="1">
    <citation type="journal article" date="2014" name="Soil Biol. Biochem.">
        <title>Structure and function of bacterial communities in ageing soils: Insights from the Mendocino ecological staircase.</title>
        <authorList>
            <person name="Uroz S."/>
            <person name="Tech J.J."/>
            <person name="Sawaya N.A."/>
            <person name="Frey-Klett P."/>
            <person name="Leveau J.H.J."/>
        </authorList>
    </citation>
    <scope>NUCLEOTIDE SEQUENCE [LARGE SCALE GENOMIC DNA]</scope>
    <source>
        <strain evidence="2">Cal35</strain>
    </source>
</reference>